<dbReference type="Pfam" id="PF00644">
    <property type="entry name" value="PARP"/>
    <property type="match status" value="1"/>
</dbReference>
<dbReference type="PROSITE" id="PS51059">
    <property type="entry name" value="PARP_CATALYTIC"/>
    <property type="match status" value="1"/>
</dbReference>
<keyword evidence="11" id="KW-1185">Reference proteome</keyword>
<keyword evidence="1 7" id="KW-0328">Glycosyltransferase</keyword>
<reference evidence="10" key="2">
    <citation type="submission" date="2025-09" db="UniProtKB">
        <authorList>
            <consortium name="Ensembl"/>
        </authorList>
    </citation>
    <scope>IDENTIFICATION</scope>
</reference>
<evidence type="ECO:0000259" key="9">
    <source>
        <dbReference type="PROSITE" id="PS51059"/>
    </source>
</evidence>
<feature type="region of interest" description="Disordered" evidence="8">
    <location>
        <begin position="357"/>
        <end position="393"/>
    </location>
</feature>
<name>A0A8C1NK19_CYPCA</name>
<dbReference type="InterPro" id="IPR012317">
    <property type="entry name" value="Poly(ADP-ribose)pol_cat_dom"/>
</dbReference>
<dbReference type="GO" id="GO:0003950">
    <property type="term" value="F:NAD+ poly-ADP-ribosyltransferase activity"/>
    <property type="evidence" value="ECO:0007669"/>
    <property type="project" value="UniProtKB-UniRule"/>
</dbReference>
<dbReference type="GO" id="GO:0016779">
    <property type="term" value="F:nucleotidyltransferase activity"/>
    <property type="evidence" value="ECO:0007669"/>
    <property type="project" value="UniProtKB-KW"/>
</dbReference>
<accession>A0A8C1NK19</accession>
<dbReference type="Ensembl" id="ENSCCRT00010103528.1">
    <property type="protein sequence ID" value="ENSCCRP00010093345.1"/>
    <property type="gene ID" value="ENSCCRG00010040669.1"/>
</dbReference>
<keyword evidence="2 7" id="KW-0808">Transferase</keyword>
<keyword evidence="5 7" id="KW-0520">NAD</keyword>
<dbReference type="AlphaFoldDB" id="A0A8C1NK19"/>
<dbReference type="InterPro" id="IPR051838">
    <property type="entry name" value="ARTD_PARP"/>
</dbReference>
<sequence length="841" mass="94555">MGMCSRQERIQKDVDIVIQRCKAEKDCLFSGEFPLSLLIKRYLLVFVFSDNTYVSNSENNDEVLVTRDPIPVIFHRIATEIRINNDATSCLSIRSKLQTDKNVVRNSTIFFEDSEGDNDSEEFYYVGQVNYDGELHKHPQLEADLAAVRDLYGHHAVSLREYGAIDDVDIDLHIDVTFLDEEIALAWDVIRSEPVIVRLHCSLTQYLNGPVPTVDVFQVSSKDRFGLGHQLKKVMQTFVTQQWKCQSKDKLISPHSKKQNERKVKSPLHIFSTLRRSPSYPPPGCVKSKKKLKPEQDGMSKSHRLLRRTCSSTVKPEMDGCVGKSHKLLGHSLSSDPRMEQHQPLKQPHRLLSRPCSTAVKPEDCPPLRPHRSSVAEPRCEHAAGSSDGGALKPHRLLGRACSGSVRTEELDGLKHHHRLLSRSYSSSTKMGKSDIFKEPVTESRRLSLTSGLIGILAPSLSSTPQPNFGAKSIPVRDRGFLVQTMEYAEQRIPVLNEFCVVCDEPHVFQNGPMLRPTVCERELCVFAFQTLGVMNEAADEIATGAQVVDLLVSMCRSALESPRKVVIFEPYPSVVDPIDSQALAFNPRKKDYDRVMRALDSIASIREMTQAPYLEIKKQMDKHDPLAHPLLQLNVSSVCSYILFFSQQQLKFMHTPHQFLLLSSPPAKESNFRAAKGLFGSTFAFHGSHIENWHSILRNGLVVASNTRLQLHGAIYGIGIYLSPLSSISFGYSGMNKKQQKVASKDETAANKSNINLQSQKKGQNPQFLQSRNLKCIALCEGTHLTKIYTIICNFCYVNNHFFFFYIYEDGQVGDTSINTQDPGINREILRVIGNQTATG</sequence>
<dbReference type="Proteomes" id="UP000694427">
    <property type="component" value="Unplaced"/>
</dbReference>
<dbReference type="PANTHER" id="PTHR21328">
    <property type="entry name" value="POLY ADP-RIBOSE POLYMERASE FAMILY, MEMBER PARP"/>
    <property type="match status" value="1"/>
</dbReference>
<evidence type="ECO:0000256" key="4">
    <source>
        <dbReference type="ARBA" id="ARBA00022765"/>
    </source>
</evidence>
<keyword evidence="4" id="KW-0013">ADP-ribosylation</keyword>
<feature type="region of interest" description="Disordered" evidence="8">
    <location>
        <begin position="281"/>
        <end position="304"/>
    </location>
</feature>
<keyword evidence="3" id="KW-0548">Nucleotidyltransferase</keyword>
<dbReference type="CDD" id="cd01341">
    <property type="entry name" value="ADP_ribosyl"/>
    <property type="match status" value="2"/>
</dbReference>
<organism evidence="10 11">
    <name type="scientific">Cyprinus carpio</name>
    <name type="common">Common carp</name>
    <dbReference type="NCBI Taxonomy" id="7962"/>
    <lineage>
        <taxon>Eukaryota</taxon>
        <taxon>Metazoa</taxon>
        <taxon>Chordata</taxon>
        <taxon>Craniata</taxon>
        <taxon>Vertebrata</taxon>
        <taxon>Euteleostomi</taxon>
        <taxon>Actinopterygii</taxon>
        <taxon>Neopterygii</taxon>
        <taxon>Teleostei</taxon>
        <taxon>Ostariophysi</taxon>
        <taxon>Cypriniformes</taxon>
        <taxon>Cyprinidae</taxon>
        <taxon>Cyprininae</taxon>
        <taxon>Cyprinus</taxon>
    </lineage>
</organism>
<reference evidence="10" key="1">
    <citation type="submission" date="2025-08" db="UniProtKB">
        <authorList>
            <consortium name="Ensembl"/>
        </authorList>
    </citation>
    <scope>IDENTIFICATION</scope>
</reference>
<evidence type="ECO:0000256" key="5">
    <source>
        <dbReference type="ARBA" id="ARBA00023027"/>
    </source>
</evidence>
<proteinExistence type="inferred from homology"/>
<dbReference type="SUPFAM" id="SSF56399">
    <property type="entry name" value="ADP-ribosylation"/>
    <property type="match status" value="1"/>
</dbReference>
<comment type="similarity">
    <text evidence="6">Belongs to the ARTD/PARP family.</text>
</comment>
<dbReference type="Gene3D" id="3.90.228.10">
    <property type="match status" value="1"/>
</dbReference>
<evidence type="ECO:0000313" key="11">
    <source>
        <dbReference type="Proteomes" id="UP000694427"/>
    </source>
</evidence>
<evidence type="ECO:0000256" key="2">
    <source>
        <dbReference type="ARBA" id="ARBA00022679"/>
    </source>
</evidence>
<feature type="domain" description="PARP catalytic" evidence="9">
    <location>
        <begin position="608"/>
        <end position="831"/>
    </location>
</feature>
<evidence type="ECO:0000256" key="8">
    <source>
        <dbReference type="SAM" id="MobiDB-lite"/>
    </source>
</evidence>
<evidence type="ECO:0000256" key="1">
    <source>
        <dbReference type="ARBA" id="ARBA00022676"/>
    </source>
</evidence>
<evidence type="ECO:0000256" key="7">
    <source>
        <dbReference type="RuleBase" id="RU362114"/>
    </source>
</evidence>
<dbReference type="EC" id="2.4.2.-" evidence="7"/>
<evidence type="ECO:0000256" key="6">
    <source>
        <dbReference type="ARBA" id="ARBA00024347"/>
    </source>
</evidence>
<evidence type="ECO:0000313" key="10">
    <source>
        <dbReference type="Ensembl" id="ENSCCRP00010093345.1"/>
    </source>
</evidence>
<evidence type="ECO:0000256" key="3">
    <source>
        <dbReference type="ARBA" id="ARBA00022695"/>
    </source>
</evidence>
<protein>
    <recommendedName>
        <fullName evidence="7">Poly [ADP-ribose] polymerase</fullName>
        <shortName evidence="7">PARP</shortName>
        <ecNumber evidence="7">2.4.2.-</ecNumber>
    </recommendedName>
</protein>